<feature type="compositionally biased region" description="Acidic residues" evidence="8">
    <location>
        <begin position="519"/>
        <end position="528"/>
    </location>
</feature>
<dbReference type="GO" id="GO:0015031">
    <property type="term" value="P:protein transport"/>
    <property type="evidence" value="ECO:0007669"/>
    <property type="project" value="UniProtKB-KW"/>
</dbReference>
<evidence type="ECO:0000259" key="11">
    <source>
        <dbReference type="Pfam" id="PF21193"/>
    </source>
</evidence>
<dbReference type="InterPro" id="IPR007064">
    <property type="entry name" value="Nmd3_N"/>
</dbReference>
<comment type="function">
    <text evidence="7">Acts as an adapter for the XPO1/CRM1-mediated export of the 60S ribosomal subunit.</text>
</comment>
<feature type="domain" description="60S ribosomal export protein NMD3 SH3" evidence="11">
    <location>
        <begin position="260"/>
        <end position="307"/>
    </location>
</feature>
<reference evidence="12" key="1">
    <citation type="submission" date="2020-12" db="EMBL/GenBank/DDBJ databases">
        <title>Metabolic potential, ecology and presence of endohyphal bacteria is reflected in genomic diversity of Mucoromycotina.</title>
        <authorList>
            <person name="Muszewska A."/>
            <person name="Okrasinska A."/>
            <person name="Steczkiewicz K."/>
            <person name="Drgas O."/>
            <person name="Orlowska M."/>
            <person name="Perlinska-Lenart U."/>
            <person name="Aleksandrzak-Piekarczyk T."/>
            <person name="Szatraj K."/>
            <person name="Zielenkiewicz U."/>
            <person name="Pilsyk S."/>
            <person name="Malc E."/>
            <person name="Mieczkowski P."/>
            <person name="Kruszewska J.S."/>
            <person name="Biernat P."/>
            <person name="Pawlowska J."/>
        </authorList>
    </citation>
    <scope>NUCLEOTIDE SEQUENCE</scope>
    <source>
        <strain evidence="12">CBS 226.32</strain>
    </source>
</reference>
<evidence type="ECO:0000256" key="1">
    <source>
        <dbReference type="ARBA" id="ARBA00009794"/>
    </source>
</evidence>
<dbReference type="GO" id="GO:0005737">
    <property type="term" value="C:cytoplasm"/>
    <property type="evidence" value="ECO:0007669"/>
    <property type="project" value="UniProtKB-SubCell"/>
</dbReference>
<evidence type="ECO:0000313" key="13">
    <source>
        <dbReference type="Proteomes" id="UP000650833"/>
    </source>
</evidence>
<comment type="subcellular location">
    <subcellularLocation>
        <location evidence="7">Cytoplasm</location>
    </subcellularLocation>
    <subcellularLocation>
        <location evidence="7">Nucleus</location>
    </subcellularLocation>
</comment>
<dbReference type="PANTHER" id="PTHR12746:SF2">
    <property type="entry name" value="60S RIBOSOMAL EXPORT PROTEIN NMD3"/>
    <property type="match status" value="1"/>
</dbReference>
<evidence type="ECO:0000256" key="5">
    <source>
        <dbReference type="ARBA" id="ARBA00022927"/>
    </source>
</evidence>
<comment type="caution">
    <text evidence="12">The sequence shown here is derived from an EMBL/GenBank/DDBJ whole genome shotgun (WGS) entry which is preliminary data.</text>
</comment>
<dbReference type="Proteomes" id="UP000650833">
    <property type="component" value="Unassembled WGS sequence"/>
</dbReference>
<feature type="compositionally biased region" description="Acidic residues" evidence="8">
    <location>
        <begin position="483"/>
        <end position="507"/>
    </location>
</feature>
<dbReference type="GO" id="GO:0043023">
    <property type="term" value="F:ribosomal large subunit binding"/>
    <property type="evidence" value="ECO:0007669"/>
    <property type="project" value="InterPro"/>
</dbReference>
<evidence type="ECO:0000256" key="2">
    <source>
        <dbReference type="ARBA" id="ARBA00017035"/>
    </source>
</evidence>
<feature type="domain" description="60S ribosomal export protein NMD3 OB-fold" evidence="10">
    <location>
        <begin position="324"/>
        <end position="409"/>
    </location>
</feature>
<evidence type="ECO:0000259" key="10">
    <source>
        <dbReference type="Pfam" id="PF21192"/>
    </source>
</evidence>
<dbReference type="OrthoDB" id="203821at2759"/>
<evidence type="ECO:0000256" key="3">
    <source>
        <dbReference type="ARBA" id="ARBA00022448"/>
    </source>
</evidence>
<keyword evidence="4 7" id="KW-0963">Cytoplasm</keyword>
<keyword evidence="3 7" id="KW-0813">Transport</keyword>
<evidence type="ECO:0000256" key="8">
    <source>
        <dbReference type="SAM" id="MobiDB-lite"/>
    </source>
</evidence>
<dbReference type="PANTHER" id="PTHR12746">
    <property type="entry name" value="NONSENSE-MEDIATED MRNA DECAY PROTEIN 3"/>
    <property type="match status" value="1"/>
</dbReference>
<keyword evidence="6 7" id="KW-0539">Nucleus</keyword>
<evidence type="ECO:0000256" key="6">
    <source>
        <dbReference type="ARBA" id="ARBA00023242"/>
    </source>
</evidence>
<dbReference type="InterPro" id="IPR048898">
    <property type="entry name" value="OB_NMD3"/>
</dbReference>
<dbReference type="AlphaFoldDB" id="A0A8H7VA19"/>
<protein>
    <recommendedName>
        <fullName evidence="2 7">60S ribosomal export protein NMD3</fullName>
    </recommendedName>
</protein>
<organism evidence="12 13">
    <name type="scientific">Mucor plumbeus</name>
    <dbReference type="NCBI Taxonomy" id="97098"/>
    <lineage>
        <taxon>Eukaryota</taxon>
        <taxon>Fungi</taxon>
        <taxon>Fungi incertae sedis</taxon>
        <taxon>Mucoromycota</taxon>
        <taxon>Mucoromycotina</taxon>
        <taxon>Mucoromycetes</taxon>
        <taxon>Mucorales</taxon>
        <taxon>Mucorineae</taxon>
        <taxon>Mucoraceae</taxon>
        <taxon>Mucor</taxon>
    </lineage>
</organism>
<comment type="similarity">
    <text evidence="1 7">Belongs to the NMD3 family.</text>
</comment>
<dbReference type="Pfam" id="PF04981">
    <property type="entry name" value="NMD3"/>
    <property type="match status" value="1"/>
</dbReference>
<gene>
    <name evidence="12" type="ORF">INT46_008198</name>
</gene>
<feature type="region of interest" description="Disordered" evidence="8">
    <location>
        <begin position="470"/>
        <end position="528"/>
    </location>
</feature>
<proteinExistence type="inferred from homology"/>
<evidence type="ECO:0000259" key="9">
    <source>
        <dbReference type="Pfam" id="PF04981"/>
    </source>
</evidence>
<dbReference type="EMBL" id="JAEPRC010000072">
    <property type="protein sequence ID" value="KAG2211072.1"/>
    <property type="molecule type" value="Genomic_DNA"/>
</dbReference>
<feature type="domain" description="Nmd3 N-terminal" evidence="9">
    <location>
        <begin position="29"/>
        <end position="257"/>
    </location>
</feature>
<name>A0A8H7VA19_9FUNG</name>
<evidence type="ECO:0000256" key="4">
    <source>
        <dbReference type="ARBA" id="ARBA00022490"/>
    </source>
</evidence>
<keyword evidence="5 7" id="KW-0653">Protein transport</keyword>
<dbReference type="GO" id="GO:0000055">
    <property type="term" value="P:ribosomal large subunit export from nucleus"/>
    <property type="evidence" value="ECO:0007669"/>
    <property type="project" value="TreeGrafter"/>
</dbReference>
<dbReference type="GO" id="GO:0005634">
    <property type="term" value="C:nucleus"/>
    <property type="evidence" value="ECO:0007669"/>
    <property type="project" value="UniProtKB-SubCell"/>
</dbReference>
<dbReference type="Pfam" id="PF21192">
    <property type="entry name" value="OB_NMD3"/>
    <property type="match status" value="1"/>
</dbReference>
<dbReference type="InterPro" id="IPR048899">
    <property type="entry name" value="NMD_SH3"/>
</dbReference>
<evidence type="ECO:0000256" key="7">
    <source>
        <dbReference type="RuleBase" id="RU364108"/>
    </source>
</evidence>
<evidence type="ECO:0000313" key="12">
    <source>
        <dbReference type="EMBL" id="KAG2211072.1"/>
    </source>
</evidence>
<accession>A0A8H7VA19</accession>
<keyword evidence="13" id="KW-1185">Reference proteome</keyword>
<feature type="compositionally biased region" description="Low complexity" evidence="8">
    <location>
        <begin position="473"/>
        <end position="482"/>
    </location>
</feature>
<sequence length="528" mass="60314">MDYHPEIVEQLILVNLNKYLALNAIVTACPGCGAPTPPNAANMCVNCIRNEVDITEGIPKQATLHFCRNCERYLQPPGLWVNAQLESRELLTLCLKKLKGLSKVRLIDAGFIWTEPHSKRIKVKLTIQKEVFVNTILQQIFEVEYVVSGQQCDECTRLAAQNTWKAVVQLRQKVEHKRTFLYLEQLILKHNAHKDTTNIKETKDGIDFYYGARGHAIKMVEFLQAVVPMKYKTSEQLISKDIHTSVSNYKFTYSAEIVPVCKDDLVCIPKKLANSFGNINQLLICTRISNSIHLLDVNTLSSADVSTTQYYRYPFNPLGSAKSMIEYYVLDVEPLGPINGKRVLCDVHVARMSDFGRNDEQFIARSHLGAILSPGDTVMGYDLARANFNNEDYDHLNTANLPDVVLVRKAYPARRKKTRQRNWKLHQLGKEVDEMLPRKQEQAKIENDMELFMRDIEEDPEFRSTINIFKDQNNPAATAAPADNDEMTDDDGSEEEFPEISLEEMMDEMAINMDGPDHQDEDEDMMQE</sequence>
<dbReference type="Pfam" id="PF21193">
    <property type="entry name" value="NMD_SH3"/>
    <property type="match status" value="1"/>
</dbReference>
<dbReference type="InterPro" id="IPR039768">
    <property type="entry name" value="Nmd3"/>
</dbReference>